<protein>
    <submittedName>
        <fullName evidence="1">Uncharacterized protein</fullName>
    </submittedName>
</protein>
<evidence type="ECO:0000313" key="2">
    <source>
        <dbReference type="Proteomes" id="UP000790709"/>
    </source>
</evidence>
<evidence type="ECO:0000313" key="1">
    <source>
        <dbReference type="EMBL" id="KAH7917317.1"/>
    </source>
</evidence>
<dbReference type="EMBL" id="MU267126">
    <property type="protein sequence ID" value="KAH7917317.1"/>
    <property type="molecule type" value="Genomic_DNA"/>
</dbReference>
<comment type="caution">
    <text evidence="1">The sequence shown here is derived from an EMBL/GenBank/DDBJ whole genome shotgun (WGS) entry which is preliminary data.</text>
</comment>
<name>A0ACB8AVD4_9AGAM</name>
<keyword evidence="2" id="KW-1185">Reference proteome</keyword>
<dbReference type="Proteomes" id="UP000790709">
    <property type="component" value="Unassembled WGS sequence"/>
</dbReference>
<organism evidence="1 2">
    <name type="scientific">Leucogyrophana mollusca</name>
    <dbReference type="NCBI Taxonomy" id="85980"/>
    <lineage>
        <taxon>Eukaryota</taxon>
        <taxon>Fungi</taxon>
        <taxon>Dikarya</taxon>
        <taxon>Basidiomycota</taxon>
        <taxon>Agaricomycotina</taxon>
        <taxon>Agaricomycetes</taxon>
        <taxon>Agaricomycetidae</taxon>
        <taxon>Boletales</taxon>
        <taxon>Boletales incertae sedis</taxon>
        <taxon>Leucogyrophana</taxon>
    </lineage>
</organism>
<reference evidence="1" key="1">
    <citation type="journal article" date="2021" name="New Phytol.">
        <title>Evolutionary innovations through gain and loss of genes in the ectomycorrhizal Boletales.</title>
        <authorList>
            <person name="Wu G."/>
            <person name="Miyauchi S."/>
            <person name="Morin E."/>
            <person name="Kuo A."/>
            <person name="Drula E."/>
            <person name="Varga T."/>
            <person name="Kohler A."/>
            <person name="Feng B."/>
            <person name="Cao Y."/>
            <person name="Lipzen A."/>
            <person name="Daum C."/>
            <person name="Hundley H."/>
            <person name="Pangilinan J."/>
            <person name="Johnson J."/>
            <person name="Barry K."/>
            <person name="LaButti K."/>
            <person name="Ng V."/>
            <person name="Ahrendt S."/>
            <person name="Min B."/>
            <person name="Choi I.G."/>
            <person name="Park H."/>
            <person name="Plett J.M."/>
            <person name="Magnuson J."/>
            <person name="Spatafora J.W."/>
            <person name="Nagy L.G."/>
            <person name="Henrissat B."/>
            <person name="Grigoriev I.V."/>
            <person name="Yang Z.L."/>
            <person name="Xu J."/>
            <person name="Martin F.M."/>
        </authorList>
    </citation>
    <scope>NUCLEOTIDE SEQUENCE</scope>
    <source>
        <strain evidence="1">KUC20120723A-06</strain>
    </source>
</reference>
<accession>A0ACB8AVD4</accession>
<proteinExistence type="predicted"/>
<sequence>MAPHAITDEEYESLYGPDPNTREHPDESDYPEGGVWSGNKDRLAGGKVMCAYTNAHMVCEWGVISVYSK</sequence>
<gene>
    <name evidence="1" type="ORF">BV22DRAFT_1135512</name>
</gene>